<evidence type="ECO:0000256" key="1">
    <source>
        <dbReference type="ARBA" id="ARBA00010928"/>
    </source>
</evidence>
<dbReference type="PANTHER" id="PTHR43708">
    <property type="entry name" value="CONSERVED EXPRESSED OXIDOREDUCTASE (EUROFUNG)"/>
    <property type="match status" value="1"/>
</dbReference>
<evidence type="ECO:0000313" key="5">
    <source>
        <dbReference type="EMBL" id="MFC3052043.1"/>
    </source>
</evidence>
<dbReference type="PANTHER" id="PTHR43708:SF5">
    <property type="entry name" value="CONSERVED EXPRESSED OXIDOREDUCTASE (EUROFUNG)-RELATED"/>
    <property type="match status" value="1"/>
</dbReference>
<dbReference type="InterPro" id="IPR004104">
    <property type="entry name" value="Gfo/Idh/MocA-like_OxRdtase_C"/>
</dbReference>
<name>A0ABV7D4E6_9PROT</name>
<accession>A0ABV7D4E6</accession>
<comment type="caution">
    <text evidence="5">The sequence shown here is derived from an EMBL/GenBank/DDBJ whole genome shotgun (WGS) entry which is preliminary data.</text>
</comment>
<feature type="domain" description="Gfo/Idh/MocA-like oxidoreductase C-terminal" evidence="4">
    <location>
        <begin position="137"/>
        <end position="344"/>
    </location>
</feature>
<proteinExistence type="inferred from homology"/>
<sequence>MSALPDTIKTAVVGYGYSAQTFHIPFLMAQLAYDLVAISSSQTAAIEKAMPGMAVFKSAEVMIEQAGADLLIITAPNDVHYSLIKHALLNDMHVVVEKPFVTRSKDGEELIKLAEERGKILTVYHNRRWDGDFLTIKKLIKNNTLGKIRYFESHFDRFRMDVRDRWRETAANGGGLLYDLGSHLLDQALQLFGPPEAISATCKTMRPGGTTTDLAHITLHYADMLAVLHMSVFSAGPNRRFQVQGELGTYEKYGLDPQEDRLKAGMKPVPKEWADEEPKHYGTLYRTDSTETLPTERGGYQQFFSLMKDAILHKGLAPVAAKDALMTIKLIELAAKSSETGKTLRL</sequence>
<dbReference type="Pfam" id="PF01408">
    <property type="entry name" value="GFO_IDH_MocA"/>
    <property type="match status" value="1"/>
</dbReference>
<dbReference type="InterPro" id="IPR000683">
    <property type="entry name" value="Gfo/Idh/MocA-like_OxRdtase_N"/>
</dbReference>
<dbReference type="Proteomes" id="UP001595444">
    <property type="component" value="Unassembled WGS sequence"/>
</dbReference>
<gene>
    <name evidence="5" type="ORF">ACFOKA_09000</name>
</gene>
<dbReference type="Gene3D" id="3.40.50.720">
    <property type="entry name" value="NAD(P)-binding Rossmann-like Domain"/>
    <property type="match status" value="1"/>
</dbReference>
<evidence type="ECO:0000259" key="3">
    <source>
        <dbReference type="Pfam" id="PF01408"/>
    </source>
</evidence>
<dbReference type="InterPro" id="IPR036291">
    <property type="entry name" value="NAD(P)-bd_dom_sf"/>
</dbReference>
<dbReference type="Gene3D" id="3.30.360.10">
    <property type="entry name" value="Dihydrodipicolinate Reductase, domain 2"/>
    <property type="match status" value="1"/>
</dbReference>
<organism evidence="5 6">
    <name type="scientific">Kordiimonas pumila</name>
    <dbReference type="NCBI Taxonomy" id="2161677"/>
    <lineage>
        <taxon>Bacteria</taxon>
        <taxon>Pseudomonadati</taxon>
        <taxon>Pseudomonadota</taxon>
        <taxon>Alphaproteobacteria</taxon>
        <taxon>Kordiimonadales</taxon>
        <taxon>Kordiimonadaceae</taxon>
        <taxon>Kordiimonas</taxon>
    </lineage>
</organism>
<keyword evidence="2" id="KW-0560">Oxidoreductase</keyword>
<dbReference type="EMBL" id="JBHRSL010000007">
    <property type="protein sequence ID" value="MFC3052043.1"/>
    <property type="molecule type" value="Genomic_DNA"/>
</dbReference>
<dbReference type="NCBIfam" id="NF008607">
    <property type="entry name" value="PRK11579.1"/>
    <property type="match status" value="1"/>
</dbReference>
<evidence type="ECO:0000259" key="4">
    <source>
        <dbReference type="Pfam" id="PF02894"/>
    </source>
</evidence>
<reference evidence="6" key="1">
    <citation type="journal article" date="2019" name="Int. J. Syst. Evol. Microbiol.">
        <title>The Global Catalogue of Microorganisms (GCM) 10K type strain sequencing project: providing services to taxonomists for standard genome sequencing and annotation.</title>
        <authorList>
            <consortium name="The Broad Institute Genomics Platform"/>
            <consortium name="The Broad Institute Genome Sequencing Center for Infectious Disease"/>
            <person name="Wu L."/>
            <person name="Ma J."/>
        </authorList>
    </citation>
    <scope>NUCLEOTIDE SEQUENCE [LARGE SCALE GENOMIC DNA]</scope>
    <source>
        <strain evidence="6">KCTC 62164</strain>
    </source>
</reference>
<dbReference type="InterPro" id="IPR051317">
    <property type="entry name" value="Gfo/Idh/MocA_oxidoreduct"/>
</dbReference>
<dbReference type="SUPFAM" id="SSF51735">
    <property type="entry name" value="NAD(P)-binding Rossmann-fold domains"/>
    <property type="match status" value="1"/>
</dbReference>
<dbReference type="Pfam" id="PF02894">
    <property type="entry name" value="GFO_IDH_MocA_C"/>
    <property type="match status" value="1"/>
</dbReference>
<feature type="domain" description="Gfo/Idh/MocA-like oxidoreductase N-terminal" evidence="3">
    <location>
        <begin position="8"/>
        <end position="125"/>
    </location>
</feature>
<protein>
    <submittedName>
        <fullName evidence="5">Oxidoreductase</fullName>
    </submittedName>
</protein>
<evidence type="ECO:0000256" key="2">
    <source>
        <dbReference type="ARBA" id="ARBA00023002"/>
    </source>
</evidence>
<dbReference type="RefSeq" id="WP_194214654.1">
    <property type="nucleotide sequence ID" value="NZ_CP061205.1"/>
</dbReference>
<comment type="similarity">
    <text evidence="1">Belongs to the Gfo/Idh/MocA family.</text>
</comment>
<keyword evidence="6" id="KW-1185">Reference proteome</keyword>
<evidence type="ECO:0000313" key="6">
    <source>
        <dbReference type="Proteomes" id="UP001595444"/>
    </source>
</evidence>